<evidence type="ECO:0000256" key="2">
    <source>
        <dbReference type="SAM" id="MobiDB-lite"/>
    </source>
</evidence>
<protein>
    <recommendedName>
        <fullName evidence="3">Fe2OG dioxygenase domain-containing protein</fullName>
    </recommendedName>
</protein>
<organism evidence="4 5">
    <name type="scientific">Debaryomyces fabryi</name>
    <dbReference type="NCBI Taxonomy" id="58627"/>
    <lineage>
        <taxon>Eukaryota</taxon>
        <taxon>Fungi</taxon>
        <taxon>Dikarya</taxon>
        <taxon>Ascomycota</taxon>
        <taxon>Saccharomycotina</taxon>
        <taxon>Pichiomycetes</taxon>
        <taxon>Debaryomycetaceae</taxon>
        <taxon>Debaryomyces</taxon>
    </lineage>
</organism>
<dbReference type="AlphaFoldDB" id="A0A0V1PY19"/>
<feature type="domain" description="Fe2OG dioxygenase" evidence="3">
    <location>
        <begin position="175"/>
        <end position="293"/>
    </location>
</feature>
<dbReference type="InterPro" id="IPR026992">
    <property type="entry name" value="DIOX_N"/>
</dbReference>
<comment type="similarity">
    <text evidence="1">Belongs to the iron/ascorbate-dependent oxidoreductase family.</text>
</comment>
<dbReference type="SUPFAM" id="SSF51197">
    <property type="entry name" value="Clavaminate synthase-like"/>
    <property type="match status" value="1"/>
</dbReference>
<dbReference type="InterPro" id="IPR050231">
    <property type="entry name" value="Iron_ascorbate_oxido_reductase"/>
</dbReference>
<evidence type="ECO:0000256" key="1">
    <source>
        <dbReference type="RuleBase" id="RU003682"/>
    </source>
</evidence>
<feature type="region of interest" description="Disordered" evidence="2">
    <location>
        <begin position="193"/>
        <end position="213"/>
    </location>
</feature>
<dbReference type="PANTHER" id="PTHR47990">
    <property type="entry name" value="2-OXOGLUTARATE (2OG) AND FE(II)-DEPENDENT OXYGENASE SUPERFAMILY PROTEIN-RELATED"/>
    <property type="match status" value="1"/>
</dbReference>
<dbReference type="Gene3D" id="2.60.120.330">
    <property type="entry name" value="B-lactam Antibiotic, Isopenicillin N Synthase, Chain"/>
    <property type="match status" value="1"/>
</dbReference>
<keyword evidence="1" id="KW-0560">Oxidoreductase</keyword>
<dbReference type="GO" id="GO:0016491">
    <property type="term" value="F:oxidoreductase activity"/>
    <property type="evidence" value="ECO:0007669"/>
    <property type="project" value="UniProtKB-KW"/>
</dbReference>
<dbReference type="InterPro" id="IPR005123">
    <property type="entry name" value="Oxoglu/Fe-dep_dioxygenase_dom"/>
</dbReference>
<accession>A0A0V1PY19</accession>
<dbReference type="EMBL" id="LMYN01000062">
    <property type="protein sequence ID" value="KSA01160.1"/>
    <property type="molecule type" value="Genomic_DNA"/>
</dbReference>
<gene>
    <name evidence="4" type="ORF">AC631_03101</name>
</gene>
<sequence>MSFQQIPVIDLELAFDPKTKPEFLENLRHALIEVGFLHLINYETVGPTRKDLEQIKEQAERFFELPEEVKLGCEMIHSPHFLGYTRLANEVTASHTDWREQIDLGTELPAPGPDEPIYRNIEGPNLWPDAKYAPDFKPVVLIHIEKMTRLGTIFRKLVCEAIGLDSTSLDGYFKPNQQCKMKIIAYPDSGQLSNESSKALDDKPSTGQGCGPHRDSDLLTYIYQPTTHSESLQVQNFQGKWVTVDNIPNALVVNAGQTLEAITQGVCKATIHRVLIPKAGSGTRISIPFFQTIDLDSHKSVAKGISKEVLHMKDERDEKILNWAVDVGFQFSPEVGKFPVGHAVFKNRIKSHQDVSAKWYPSILKEVLAEYKT</sequence>
<evidence type="ECO:0000313" key="4">
    <source>
        <dbReference type="EMBL" id="KSA01160.1"/>
    </source>
</evidence>
<evidence type="ECO:0000259" key="3">
    <source>
        <dbReference type="PROSITE" id="PS51471"/>
    </source>
</evidence>
<dbReference type="Pfam" id="PF14226">
    <property type="entry name" value="DIOX_N"/>
    <property type="match status" value="1"/>
</dbReference>
<dbReference type="OrthoDB" id="288590at2759"/>
<comment type="caution">
    <text evidence="4">The sequence shown here is derived from an EMBL/GenBank/DDBJ whole genome shotgun (WGS) entry which is preliminary data.</text>
</comment>
<proteinExistence type="inferred from homology"/>
<dbReference type="GeneID" id="26840110"/>
<dbReference type="Proteomes" id="UP000054251">
    <property type="component" value="Unassembled WGS sequence"/>
</dbReference>
<dbReference type="Pfam" id="PF03171">
    <property type="entry name" value="2OG-FeII_Oxy"/>
    <property type="match status" value="1"/>
</dbReference>
<dbReference type="InterPro" id="IPR027443">
    <property type="entry name" value="IPNS-like_sf"/>
</dbReference>
<keyword evidence="1" id="KW-0479">Metal-binding</keyword>
<evidence type="ECO:0000313" key="5">
    <source>
        <dbReference type="Proteomes" id="UP000054251"/>
    </source>
</evidence>
<dbReference type="GO" id="GO:0044283">
    <property type="term" value="P:small molecule biosynthetic process"/>
    <property type="evidence" value="ECO:0007669"/>
    <property type="project" value="UniProtKB-ARBA"/>
</dbReference>
<dbReference type="GO" id="GO:0046872">
    <property type="term" value="F:metal ion binding"/>
    <property type="evidence" value="ECO:0007669"/>
    <property type="project" value="UniProtKB-KW"/>
</dbReference>
<reference evidence="4 5" key="1">
    <citation type="submission" date="2015-11" db="EMBL/GenBank/DDBJ databases">
        <title>The genome of Debaryomyces fabryi.</title>
        <authorList>
            <person name="Tafer H."/>
            <person name="Lopandic K."/>
        </authorList>
    </citation>
    <scope>NUCLEOTIDE SEQUENCE [LARGE SCALE GENOMIC DNA]</scope>
    <source>
        <strain evidence="4 5">CBS 789</strain>
    </source>
</reference>
<dbReference type="InterPro" id="IPR044861">
    <property type="entry name" value="IPNS-like_FE2OG_OXY"/>
</dbReference>
<keyword evidence="1" id="KW-0408">Iron</keyword>
<dbReference type="PROSITE" id="PS51471">
    <property type="entry name" value="FE2OG_OXY"/>
    <property type="match status" value="1"/>
</dbReference>
<keyword evidence="5" id="KW-1185">Reference proteome</keyword>
<name>A0A0V1PY19_9ASCO</name>
<dbReference type="RefSeq" id="XP_015467262.1">
    <property type="nucleotide sequence ID" value="XM_015611930.1"/>
</dbReference>